<dbReference type="EMBL" id="OCND01000001">
    <property type="protein sequence ID" value="SOD51435.1"/>
    <property type="molecule type" value="Genomic_DNA"/>
</dbReference>
<evidence type="ECO:0000256" key="10">
    <source>
        <dbReference type="ARBA" id="ARBA00022989"/>
    </source>
</evidence>
<evidence type="ECO:0000256" key="8">
    <source>
        <dbReference type="ARBA" id="ARBA00022829"/>
    </source>
</evidence>
<evidence type="ECO:0000256" key="13">
    <source>
        <dbReference type="ARBA" id="ARBA00023306"/>
    </source>
</evidence>
<dbReference type="Gene3D" id="3.30.980.40">
    <property type="match status" value="1"/>
</dbReference>
<proteinExistence type="inferred from homology"/>
<keyword evidence="6 18" id="KW-0812">Transmembrane</keyword>
<dbReference type="Proteomes" id="UP000219374">
    <property type="component" value="Unassembled WGS sequence"/>
</dbReference>
<evidence type="ECO:0000259" key="19">
    <source>
        <dbReference type="PROSITE" id="PS50901"/>
    </source>
</evidence>
<keyword evidence="5" id="KW-0132">Cell division</keyword>
<dbReference type="InterPro" id="IPR025199">
    <property type="entry name" value="FtsK_4TM"/>
</dbReference>
<feature type="transmembrane region" description="Helical" evidence="18">
    <location>
        <begin position="36"/>
        <end position="55"/>
    </location>
</feature>
<dbReference type="GO" id="GO:0005524">
    <property type="term" value="F:ATP binding"/>
    <property type="evidence" value="ECO:0007669"/>
    <property type="project" value="UniProtKB-UniRule"/>
</dbReference>
<dbReference type="FunFam" id="3.40.50.300:FF:000209">
    <property type="entry name" value="Cell division protein FtsK"/>
    <property type="match status" value="1"/>
</dbReference>
<dbReference type="PANTHER" id="PTHR22683:SF41">
    <property type="entry name" value="DNA TRANSLOCASE FTSK"/>
    <property type="match status" value="1"/>
</dbReference>
<dbReference type="InterPro" id="IPR041027">
    <property type="entry name" value="FtsK_alpha"/>
</dbReference>
<keyword evidence="9 16" id="KW-0067">ATP-binding</keyword>
<evidence type="ECO:0000256" key="7">
    <source>
        <dbReference type="ARBA" id="ARBA00022741"/>
    </source>
</evidence>
<comment type="similarity">
    <text evidence="2">Belongs to the FtsK/SpoIIIE/SftA family.</text>
</comment>
<keyword evidence="13" id="KW-0131">Cell cycle</keyword>
<protein>
    <recommendedName>
        <fullName evidence="3">DNA translocase FtsK</fullName>
    </recommendedName>
</protein>
<comment type="function">
    <text evidence="14">Essential cell division protein that coordinates cell division and chromosome segregation. The N-terminus is involved in assembly of the cell-division machinery. The C-terminus functions as a DNA motor that moves dsDNA in an ATP-dependent manner towards the dif recombination site, which is located within the replication terminus region. Translocation stops specifically at Xer-dif sites, where FtsK interacts with the Xer recombinase, allowing activation of chromosome unlinking by recombination. FtsK orienting polar sequences (KOPS) guide the direction of DNA translocation. FtsK can remove proteins from DNA as it translocates, but translocation stops specifically at XerCD-dif site, thereby preventing removal of XerC and XerD from dif.</text>
</comment>
<dbReference type="InterPro" id="IPR018541">
    <property type="entry name" value="Ftsk_gamma"/>
</dbReference>
<evidence type="ECO:0000256" key="16">
    <source>
        <dbReference type="PROSITE-ProRule" id="PRU00289"/>
    </source>
</evidence>
<evidence type="ECO:0000256" key="14">
    <source>
        <dbReference type="ARBA" id="ARBA00024784"/>
    </source>
</evidence>
<dbReference type="SMART" id="SM00382">
    <property type="entry name" value="AAA"/>
    <property type="match status" value="1"/>
</dbReference>
<dbReference type="Gene3D" id="3.40.50.300">
    <property type="entry name" value="P-loop containing nucleotide triphosphate hydrolases"/>
    <property type="match status" value="1"/>
</dbReference>
<comment type="subcellular location">
    <subcellularLocation>
        <location evidence="1">Cell membrane</location>
        <topology evidence="1">Multi-pass membrane protein</topology>
    </subcellularLocation>
</comment>
<keyword evidence="4" id="KW-1003">Cell membrane</keyword>
<dbReference type="SUPFAM" id="SSF46785">
    <property type="entry name" value="Winged helix' DNA-binding domain"/>
    <property type="match status" value="1"/>
</dbReference>
<sequence>MAKQLPESGKSKGANAAARKQAAPPNPRRQRLWRDLALIAIAPLLLYLLASLFTFSPQDPSWSQAGSLTAPIHNLGGRVGAWLADMLLYLFGYVAFLLPVVLGAVAWIALFGMDSDGDGEADLGPALRLVGMVGFLISATGLLYLRGVPAAHFSAGPGGILGTLVGKSLLSGFGSLGGNLFLLALFLVSVTLATGLSWFAVMERIGKYVLMMPALFRRGSQQANEWQQTRAMREEREIVRKVEAVARAKREPVHIEPPPAPIIEKSERAKREQQIPLFHGTGGDDSGIPPLSLLDDPKPQTKGYSEETLETLSRQIEFKLKDFRIDVQVVGAYPGPVITRFEMEPAPGVKVSQVNSLDKDIARGLSVKSVRVVDVIPGKSVIGLEIPNTSREMIYLSELLRSKEYDKSPSPLTIALGKDIAGRPTVADLARMPHLLVAGTTGSGKSVAVNAMVLSLLYKASAKDVRILMIDPKMLELSVYQGIPHLLAPVVTDMKEAANGLRWCVAEMERRYKLMSAVGVRNLGGFNKKVKDAQDAGQPLMDPLFKPNPDLAEAPRPLEPLPFIVIFIDEFADMMMIVGKKVEELIARLAQKSRAAGMHLILATQRPSVDVITGLIKANIPTRIAFQVSSKIDSRTILDQSGAETLLGMGDMLYLPPGTAMPERIHGAFVSDEEVHRVVEHLKATGTADYIEGVLEEIQTMGDGVVVGPTGLPETSSASGDESDPLYDEAVRIVTESRRASISGVQRRLKIGYNRAARLIEAMEAAGVVTPPEHNGDRQVLAPPPPRN</sequence>
<accession>A0A286CYF9</accession>
<keyword evidence="11" id="KW-0238">DNA-binding</keyword>
<dbReference type="GO" id="GO:0003677">
    <property type="term" value="F:DNA binding"/>
    <property type="evidence" value="ECO:0007669"/>
    <property type="project" value="UniProtKB-KW"/>
</dbReference>
<dbReference type="InterPro" id="IPR036388">
    <property type="entry name" value="WH-like_DNA-bd_sf"/>
</dbReference>
<dbReference type="RefSeq" id="WP_097120394.1">
    <property type="nucleotide sequence ID" value="NZ_OCND01000001.1"/>
</dbReference>
<evidence type="ECO:0000313" key="21">
    <source>
        <dbReference type="Proteomes" id="UP000219374"/>
    </source>
</evidence>
<feature type="region of interest" description="Disordered" evidence="17">
    <location>
        <begin position="1"/>
        <end position="28"/>
    </location>
</feature>
<dbReference type="GO" id="GO:0007059">
    <property type="term" value="P:chromosome segregation"/>
    <property type="evidence" value="ECO:0007669"/>
    <property type="project" value="UniProtKB-KW"/>
</dbReference>
<dbReference type="CDD" id="cd01127">
    <property type="entry name" value="TrwB_TraG_TraD_VirD4"/>
    <property type="match status" value="1"/>
</dbReference>
<dbReference type="InterPro" id="IPR036390">
    <property type="entry name" value="WH_DNA-bd_sf"/>
</dbReference>
<evidence type="ECO:0000256" key="18">
    <source>
        <dbReference type="SAM" id="Phobius"/>
    </source>
</evidence>
<feature type="transmembrane region" description="Helical" evidence="18">
    <location>
        <begin position="180"/>
        <end position="201"/>
    </location>
</feature>
<feature type="domain" description="FtsK" evidence="19">
    <location>
        <begin position="422"/>
        <end position="635"/>
    </location>
</feature>
<dbReference type="Pfam" id="PF09397">
    <property type="entry name" value="FtsK_gamma"/>
    <property type="match status" value="1"/>
</dbReference>
<gene>
    <name evidence="20" type="ORF">SAMN06296416_101621</name>
</gene>
<keyword evidence="12 18" id="KW-0472">Membrane</keyword>
<evidence type="ECO:0000256" key="6">
    <source>
        <dbReference type="ARBA" id="ARBA00022692"/>
    </source>
</evidence>
<feature type="compositionally biased region" description="Low complexity" evidence="17">
    <location>
        <begin position="14"/>
        <end position="23"/>
    </location>
</feature>
<evidence type="ECO:0000256" key="1">
    <source>
        <dbReference type="ARBA" id="ARBA00004651"/>
    </source>
</evidence>
<evidence type="ECO:0000256" key="2">
    <source>
        <dbReference type="ARBA" id="ARBA00006474"/>
    </source>
</evidence>
<evidence type="ECO:0000256" key="5">
    <source>
        <dbReference type="ARBA" id="ARBA00022618"/>
    </source>
</evidence>
<comment type="subunit">
    <text evidence="15">Homohexamer. Forms a ring that surrounds DNA.</text>
</comment>
<dbReference type="PROSITE" id="PS50901">
    <property type="entry name" value="FTSK"/>
    <property type="match status" value="1"/>
</dbReference>
<feature type="transmembrane region" description="Helical" evidence="18">
    <location>
        <begin position="125"/>
        <end position="145"/>
    </location>
</feature>
<dbReference type="Pfam" id="PF13491">
    <property type="entry name" value="FtsK_4TM"/>
    <property type="match status" value="1"/>
</dbReference>
<dbReference type="SUPFAM" id="SSF52540">
    <property type="entry name" value="P-loop containing nucleoside triphosphate hydrolases"/>
    <property type="match status" value="1"/>
</dbReference>
<evidence type="ECO:0000256" key="11">
    <source>
        <dbReference type="ARBA" id="ARBA00023125"/>
    </source>
</evidence>
<dbReference type="GO" id="GO:0005886">
    <property type="term" value="C:plasma membrane"/>
    <property type="evidence" value="ECO:0007669"/>
    <property type="project" value="UniProtKB-SubCell"/>
</dbReference>
<dbReference type="SMART" id="SM00843">
    <property type="entry name" value="Ftsk_gamma"/>
    <property type="match status" value="1"/>
</dbReference>
<dbReference type="InterPro" id="IPR003593">
    <property type="entry name" value="AAA+_ATPase"/>
</dbReference>
<keyword evidence="8" id="KW-0159">Chromosome partition</keyword>
<evidence type="ECO:0000256" key="9">
    <source>
        <dbReference type="ARBA" id="ARBA00022840"/>
    </source>
</evidence>
<keyword evidence="10 18" id="KW-1133">Transmembrane helix</keyword>
<evidence type="ECO:0000256" key="12">
    <source>
        <dbReference type="ARBA" id="ARBA00023136"/>
    </source>
</evidence>
<evidence type="ECO:0000256" key="17">
    <source>
        <dbReference type="SAM" id="MobiDB-lite"/>
    </source>
</evidence>
<dbReference type="Pfam" id="PF17854">
    <property type="entry name" value="FtsK_alpha"/>
    <property type="match status" value="1"/>
</dbReference>
<feature type="transmembrane region" description="Helical" evidence="18">
    <location>
        <begin position="87"/>
        <end position="113"/>
    </location>
</feature>
<dbReference type="InterPro" id="IPR002543">
    <property type="entry name" value="FtsK_dom"/>
</dbReference>
<organism evidence="20 21">
    <name type="scientific">Pseudoxanthomonas wuyuanensis</name>
    <dbReference type="NCBI Taxonomy" id="1073196"/>
    <lineage>
        <taxon>Bacteria</taxon>
        <taxon>Pseudomonadati</taxon>
        <taxon>Pseudomonadota</taxon>
        <taxon>Gammaproteobacteria</taxon>
        <taxon>Lysobacterales</taxon>
        <taxon>Lysobacteraceae</taxon>
        <taxon>Pseudoxanthomonas</taxon>
    </lineage>
</organism>
<evidence type="ECO:0000256" key="3">
    <source>
        <dbReference type="ARBA" id="ARBA00020887"/>
    </source>
</evidence>
<feature type="binding site" evidence="16">
    <location>
        <begin position="439"/>
        <end position="446"/>
    </location>
    <ligand>
        <name>ATP</name>
        <dbReference type="ChEBI" id="CHEBI:30616"/>
    </ligand>
</feature>
<dbReference type="Pfam" id="PF01580">
    <property type="entry name" value="FtsK_SpoIIIE"/>
    <property type="match status" value="1"/>
</dbReference>
<dbReference type="InterPro" id="IPR027417">
    <property type="entry name" value="P-loop_NTPase"/>
</dbReference>
<reference evidence="20 21" key="1">
    <citation type="submission" date="2017-09" db="EMBL/GenBank/DDBJ databases">
        <authorList>
            <person name="Ehlers B."/>
            <person name="Leendertz F.H."/>
        </authorList>
    </citation>
    <scope>NUCLEOTIDE SEQUENCE [LARGE SCALE GENOMIC DNA]</scope>
    <source>
        <strain evidence="20 21">CGMCC 1.10978</strain>
    </source>
</reference>
<dbReference type="InterPro" id="IPR050206">
    <property type="entry name" value="FtsK/SpoIIIE/SftA"/>
</dbReference>
<dbReference type="OrthoDB" id="9807790at2"/>
<dbReference type="GO" id="GO:0051301">
    <property type="term" value="P:cell division"/>
    <property type="evidence" value="ECO:0007669"/>
    <property type="project" value="UniProtKB-KW"/>
</dbReference>
<keyword evidence="7 16" id="KW-0547">Nucleotide-binding</keyword>
<dbReference type="Gene3D" id="1.10.10.10">
    <property type="entry name" value="Winged helix-like DNA-binding domain superfamily/Winged helix DNA-binding domain"/>
    <property type="match status" value="1"/>
</dbReference>
<evidence type="ECO:0000256" key="15">
    <source>
        <dbReference type="ARBA" id="ARBA00025923"/>
    </source>
</evidence>
<evidence type="ECO:0000256" key="4">
    <source>
        <dbReference type="ARBA" id="ARBA00022475"/>
    </source>
</evidence>
<name>A0A286CYF9_9GAMM</name>
<dbReference type="AlphaFoldDB" id="A0A286CYF9"/>
<dbReference type="PANTHER" id="PTHR22683">
    <property type="entry name" value="SPORULATION PROTEIN RELATED"/>
    <property type="match status" value="1"/>
</dbReference>
<keyword evidence="21" id="KW-1185">Reference proteome</keyword>
<feature type="region of interest" description="Disordered" evidence="17">
    <location>
        <begin position="769"/>
        <end position="788"/>
    </location>
</feature>
<evidence type="ECO:0000313" key="20">
    <source>
        <dbReference type="EMBL" id="SOD51435.1"/>
    </source>
</evidence>